<dbReference type="InterPro" id="IPR000182">
    <property type="entry name" value="GNAT_dom"/>
</dbReference>
<protein>
    <submittedName>
        <fullName evidence="4">GNAT family N-acetyltransferase</fullName>
    </submittedName>
</protein>
<dbReference type="KEGG" id="mflg:ABS361_09135"/>
<dbReference type="Pfam" id="PF13508">
    <property type="entry name" value="Acetyltransf_7"/>
    <property type="match status" value="1"/>
</dbReference>
<dbReference type="GO" id="GO:0016747">
    <property type="term" value="F:acyltransferase activity, transferring groups other than amino-acyl groups"/>
    <property type="evidence" value="ECO:0007669"/>
    <property type="project" value="InterPro"/>
</dbReference>
<dbReference type="EMBL" id="CP158568">
    <property type="protein sequence ID" value="XBY46358.1"/>
    <property type="molecule type" value="Genomic_DNA"/>
</dbReference>
<proteinExistence type="predicted"/>
<dbReference type="RefSeq" id="WP_407051454.1">
    <property type="nucleotide sequence ID" value="NZ_CP158568.1"/>
</dbReference>
<feature type="domain" description="N-acetyltransferase" evidence="3">
    <location>
        <begin position="24"/>
        <end position="192"/>
    </location>
</feature>
<dbReference type="InterPro" id="IPR050680">
    <property type="entry name" value="YpeA/RimI_acetyltransf"/>
</dbReference>
<accession>A0AAU7XEX4</accession>
<gene>
    <name evidence="4" type="ORF">ABS361_09135</name>
</gene>
<name>A0AAU7XEX4_9HYPH</name>
<sequence>MSESRQSTIGALLAARLSARGDRPTVRPAEPADGPFLYASLRAERAGDFVGLPPEIAHNLIDMQIRAQFAGHIARYPALERLIVEVDDAPAGRLSVVREDAAWRIVDFAVSAGLRGQGLGSALLAALIDAADAKRDEPEAIADAGVAPEALRLSVFFANVAARRLYARHGFVDVAPPDGEAVAFVEMVRPLSGPSQPARRSGDPMRAP</sequence>
<dbReference type="SUPFAM" id="SSF55729">
    <property type="entry name" value="Acyl-CoA N-acyltransferases (Nat)"/>
    <property type="match status" value="1"/>
</dbReference>
<dbReference type="PROSITE" id="PS51186">
    <property type="entry name" value="GNAT"/>
    <property type="match status" value="1"/>
</dbReference>
<keyword evidence="1" id="KW-0808">Transferase</keyword>
<evidence type="ECO:0000259" key="3">
    <source>
        <dbReference type="PROSITE" id="PS51186"/>
    </source>
</evidence>
<dbReference type="AlphaFoldDB" id="A0AAU7XEX4"/>
<organism evidence="4">
    <name type="scientific">Methyloraptor flagellatus</name>
    <dbReference type="NCBI Taxonomy" id="3162530"/>
    <lineage>
        <taxon>Bacteria</taxon>
        <taxon>Pseudomonadati</taxon>
        <taxon>Pseudomonadota</taxon>
        <taxon>Alphaproteobacteria</taxon>
        <taxon>Hyphomicrobiales</taxon>
        <taxon>Ancalomicrobiaceae</taxon>
        <taxon>Methyloraptor</taxon>
    </lineage>
</organism>
<evidence type="ECO:0000313" key="4">
    <source>
        <dbReference type="EMBL" id="XBY46358.1"/>
    </source>
</evidence>
<evidence type="ECO:0000256" key="2">
    <source>
        <dbReference type="ARBA" id="ARBA00023315"/>
    </source>
</evidence>
<reference evidence="4" key="1">
    <citation type="submission" date="2024-06" db="EMBL/GenBank/DDBJ databases">
        <title>Methylostella associata gen. nov., sp. nov., a novel Ancalomicrobiaceae-affiliated facultatively methylotrophic bacteria that feed on methanotrophs of the genus Methylococcus.</title>
        <authorList>
            <person name="Saltykova V."/>
            <person name="Danilova O.V."/>
            <person name="Oshkin I.Y."/>
            <person name="Belova S.E."/>
            <person name="Pimenov N.V."/>
            <person name="Dedysh S.N."/>
        </authorList>
    </citation>
    <scope>NUCLEOTIDE SEQUENCE</scope>
    <source>
        <strain evidence="4">S20</strain>
    </source>
</reference>
<dbReference type="InterPro" id="IPR016181">
    <property type="entry name" value="Acyl_CoA_acyltransferase"/>
</dbReference>
<keyword evidence="2" id="KW-0012">Acyltransferase</keyword>
<evidence type="ECO:0000256" key="1">
    <source>
        <dbReference type="ARBA" id="ARBA00022679"/>
    </source>
</evidence>
<dbReference type="PANTHER" id="PTHR43420:SF44">
    <property type="entry name" value="ACETYLTRANSFERASE YPEA"/>
    <property type="match status" value="1"/>
</dbReference>
<dbReference type="Gene3D" id="3.40.630.30">
    <property type="match status" value="1"/>
</dbReference>
<dbReference type="PANTHER" id="PTHR43420">
    <property type="entry name" value="ACETYLTRANSFERASE"/>
    <property type="match status" value="1"/>
</dbReference>